<gene>
    <name evidence="1" type="ORF">DUNSADRAFT_14750</name>
</gene>
<dbReference type="Proteomes" id="UP000815325">
    <property type="component" value="Unassembled WGS sequence"/>
</dbReference>
<evidence type="ECO:0000313" key="1">
    <source>
        <dbReference type="EMBL" id="KAF5830319.1"/>
    </source>
</evidence>
<name>A0ABQ7G6S7_DUNSA</name>
<sequence length="42" mass="5113">MDMRGPWQKGMRRGGKLKTNILRSTYIKQQLRYSFGYCYCYN</sequence>
<accession>A0ABQ7G6S7</accession>
<comment type="caution">
    <text evidence="1">The sequence shown here is derived from an EMBL/GenBank/DDBJ whole genome shotgun (WGS) entry which is preliminary data.</text>
</comment>
<reference evidence="1" key="1">
    <citation type="submission" date="2017-08" db="EMBL/GenBank/DDBJ databases">
        <authorList>
            <person name="Polle J.E."/>
            <person name="Barry K."/>
            <person name="Cushman J."/>
            <person name="Schmutz J."/>
            <person name="Tran D."/>
            <person name="Hathwaick L.T."/>
            <person name="Yim W.C."/>
            <person name="Jenkins J."/>
            <person name="Mckie-Krisberg Z.M."/>
            <person name="Prochnik S."/>
            <person name="Lindquist E."/>
            <person name="Dockter R.B."/>
            <person name="Adam C."/>
            <person name="Molina H."/>
            <person name="Bunkerborg J."/>
            <person name="Jin E."/>
            <person name="Buchheim M."/>
            <person name="Magnuson J."/>
        </authorList>
    </citation>
    <scope>NUCLEOTIDE SEQUENCE</scope>
    <source>
        <strain evidence="1">CCAP 19/18</strain>
    </source>
</reference>
<proteinExistence type="predicted"/>
<protein>
    <submittedName>
        <fullName evidence="1">Uncharacterized protein</fullName>
    </submittedName>
</protein>
<evidence type="ECO:0000313" key="2">
    <source>
        <dbReference type="Proteomes" id="UP000815325"/>
    </source>
</evidence>
<keyword evidence="2" id="KW-1185">Reference proteome</keyword>
<dbReference type="EMBL" id="MU070056">
    <property type="protein sequence ID" value="KAF5830319.1"/>
    <property type="molecule type" value="Genomic_DNA"/>
</dbReference>
<organism evidence="1 2">
    <name type="scientific">Dunaliella salina</name>
    <name type="common">Green alga</name>
    <name type="synonym">Protococcus salinus</name>
    <dbReference type="NCBI Taxonomy" id="3046"/>
    <lineage>
        <taxon>Eukaryota</taxon>
        <taxon>Viridiplantae</taxon>
        <taxon>Chlorophyta</taxon>
        <taxon>core chlorophytes</taxon>
        <taxon>Chlorophyceae</taxon>
        <taxon>CS clade</taxon>
        <taxon>Chlamydomonadales</taxon>
        <taxon>Dunaliellaceae</taxon>
        <taxon>Dunaliella</taxon>
    </lineage>
</organism>